<dbReference type="Pfam" id="PF00656">
    <property type="entry name" value="Peptidase_C14"/>
    <property type="match status" value="1"/>
</dbReference>
<evidence type="ECO:0000256" key="1">
    <source>
        <dbReference type="SAM" id="Phobius"/>
    </source>
</evidence>
<evidence type="ECO:0000259" key="2">
    <source>
        <dbReference type="Pfam" id="PF00656"/>
    </source>
</evidence>
<dbReference type="EMBL" id="CADCTM010000066">
    <property type="protein sequence ID" value="CAA9219066.1"/>
    <property type="molecule type" value="Genomic_DNA"/>
</dbReference>
<keyword evidence="1" id="KW-0812">Transmembrane</keyword>
<name>A0A6J4HDE6_9CYAN</name>
<sequence>MGHACIAIGINHYQFLPPLSYGQADAYALRQFFVNQANLPSDQCLLLSDASPLLGKQSTYPTQENIWRHLEAENKNSSSTHYCWFFFSGYGVSWEDVDYLMPIDGNPNDIPGTAIPVRSLFAALKSSSNDNLLVLLDINRSPGLQAGNSVGAETVALAQEMGIALILSSQLEQFSHEAAALGNGLFTAALLEALRYYHTDTTLENLDQYLRVRLPELSQHHWRPIQTPLAVIPSQEARQQLILPTAETPSVAVSSAFGLPTPIASDREENLNGATPVRTTPVSTVEAHLDAPFRAKTSPQTAPTFKAMVPNANREATSEYGTPLWRQLLFWGGGATLVLLLMLAAIILDWRDRSISQQAIETPRTQAVPTTSASANMQASSTPVASRLQINKADLKQAKLIIRPNQASLFNQAITQARRVQPSDPLYPQARQDISRWSAVILDLAEGRAAQNNFGEAIRTAQLVPEDDPSVYNKAQQTIATWKISAKQQQQNQAIIQEAKAQIQSNQASSYRRAIIVLSKILPNQPRYGEAQQLKAQWSRVIYLIAQSRASQGKFENAIQTAALVPAGTSSYEAAQKAILKWKQGQR</sequence>
<dbReference type="InterPro" id="IPR029030">
    <property type="entry name" value="Caspase-like_dom_sf"/>
</dbReference>
<dbReference type="Gene3D" id="3.40.50.1460">
    <property type="match status" value="1"/>
</dbReference>
<reference evidence="3" key="1">
    <citation type="submission" date="2020-02" db="EMBL/GenBank/DDBJ databases">
        <authorList>
            <person name="Meier V. D."/>
        </authorList>
    </citation>
    <scope>NUCLEOTIDE SEQUENCE</scope>
    <source>
        <strain evidence="3">AVDCRST_MAG92</strain>
    </source>
</reference>
<dbReference type="GO" id="GO:0006508">
    <property type="term" value="P:proteolysis"/>
    <property type="evidence" value="ECO:0007669"/>
    <property type="project" value="InterPro"/>
</dbReference>
<dbReference type="SUPFAM" id="SSF52129">
    <property type="entry name" value="Caspase-like"/>
    <property type="match status" value="1"/>
</dbReference>
<accession>A0A6J4HDE6</accession>
<proteinExistence type="predicted"/>
<dbReference type="AlphaFoldDB" id="A0A6J4HDE6"/>
<evidence type="ECO:0000313" key="3">
    <source>
        <dbReference type="EMBL" id="CAA9219066.1"/>
    </source>
</evidence>
<keyword evidence="1" id="KW-0472">Membrane</keyword>
<gene>
    <name evidence="3" type="ORF">AVDCRST_MAG92-463</name>
</gene>
<keyword evidence="1" id="KW-1133">Transmembrane helix</keyword>
<feature type="transmembrane region" description="Helical" evidence="1">
    <location>
        <begin position="328"/>
        <end position="348"/>
    </location>
</feature>
<organism evidence="3">
    <name type="scientific">uncultured Coleofasciculus sp</name>
    <dbReference type="NCBI Taxonomy" id="1267456"/>
    <lineage>
        <taxon>Bacteria</taxon>
        <taxon>Bacillati</taxon>
        <taxon>Cyanobacteriota</taxon>
        <taxon>Cyanophyceae</taxon>
        <taxon>Coleofasciculales</taxon>
        <taxon>Coleofasciculaceae</taxon>
        <taxon>Coleofasciculus</taxon>
        <taxon>environmental samples</taxon>
    </lineage>
</organism>
<feature type="domain" description="Peptidase C14 caspase" evidence="2">
    <location>
        <begin position="4"/>
        <end position="214"/>
    </location>
</feature>
<dbReference type="GO" id="GO:0004197">
    <property type="term" value="F:cysteine-type endopeptidase activity"/>
    <property type="evidence" value="ECO:0007669"/>
    <property type="project" value="InterPro"/>
</dbReference>
<dbReference type="InterPro" id="IPR011600">
    <property type="entry name" value="Pept_C14_caspase"/>
</dbReference>
<protein>
    <recommendedName>
        <fullName evidence="2">Peptidase C14 caspase domain-containing protein</fullName>
    </recommendedName>
</protein>